<dbReference type="RefSeq" id="WP_162387711.1">
    <property type="nucleotide sequence ID" value="NZ_CP045997.1"/>
</dbReference>
<dbReference type="Pfam" id="PF20275">
    <property type="entry name" value="CTD10"/>
    <property type="match status" value="1"/>
</dbReference>
<feature type="domain" description="ABC-three component systems C-terminal" evidence="1">
    <location>
        <begin position="176"/>
        <end position="303"/>
    </location>
</feature>
<reference evidence="2 3" key="1">
    <citation type="submission" date="2019-11" db="EMBL/GenBank/DDBJ databases">
        <title>Spirosoma endbachense sp. nov., isolated from a natural salt meadow.</title>
        <authorList>
            <person name="Rojas J."/>
            <person name="Ambika Manirajan B."/>
            <person name="Ratering S."/>
            <person name="Suarez C."/>
            <person name="Geissler-Plaum R."/>
            <person name="Schnell S."/>
        </authorList>
    </citation>
    <scope>NUCLEOTIDE SEQUENCE [LARGE SCALE GENOMIC DNA]</scope>
    <source>
        <strain evidence="2 3">I-24</strain>
    </source>
</reference>
<sequence length="316" mass="36785">MMTTDELYLVRSLFKQEIYTRHGQSYEDFFVNIMRAYNSNFESVRPQGRYGDRKNDGFDRRTGTYYQVYAPENPLSREKETIDKLCEDFAGLYNYWNSLYPVKEFFFVINDKYNGVYATVQEQYAAIENAYPGVKCASFLAHHLEDIFLKFPLSECIKWIHLLPNIDVNDFKISILDDVIKHLLKEKTLISSVGFPENPDFDRKIEFNRLGKVYGSLLTTASLHEGTLENYFRVNSAFAKEDLQAKFVMLYREGKEKFADMSDGSDQTFLHILNEAMPVQHHGVQDAVLVLMSYFFSYCDIFEEPLAPKQLGLFSA</sequence>
<dbReference type="AlphaFoldDB" id="A0A6P1VZV1"/>
<accession>A0A6P1VZV1</accession>
<name>A0A6P1VZV1_9BACT</name>
<gene>
    <name evidence="2" type="ORF">GJR95_20825</name>
</gene>
<dbReference type="InterPro" id="IPR046919">
    <property type="entry name" value="ABC-3C_CTD10"/>
</dbReference>
<dbReference type="EMBL" id="CP045997">
    <property type="protein sequence ID" value="QHV97300.1"/>
    <property type="molecule type" value="Genomic_DNA"/>
</dbReference>
<protein>
    <recommendedName>
        <fullName evidence="1">ABC-three component systems C-terminal domain-containing protein</fullName>
    </recommendedName>
</protein>
<dbReference type="Proteomes" id="UP000464577">
    <property type="component" value="Chromosome"/>
</dbReference>
<evidence type="ECO:0000313" key="3">
    <source>
        <dbReference type="Proteomes" id="UP000464577"/>
    </source>
</evidence>
<evidence type="ECO:0000259" key="1">
    <source>
        <dbReference type="Pfam" id="PF20275"/>
    </source>
</evidence>
<dbReference type="KEGG" id="senf:GJR95_20825"/>
<evidence type="ECO:0000313" key="2">
    <source>
        <dbReference type="EMBL" id="QHV97300.1"/>
    </source>
</evidence>
<organism evidence="2 3">
    <name type="scientific">Spirosoma endbachense</name>
    <dbReference type="NCBI Taxonomy" id="2666025"/>
    <lineage>
        <taxon>Bacteria</taxon>
        <taxon>Pseudomonadati</taxon>
        <taxon>Bacteroidota</taxon>
        <taxon>Cytophagia</taxon>
        <taxon>Cytophagales</taxon>
        <taxon>Cytophagaceae</taxon>
        <taxon>Spirosoma</taxon>
    </lineage>
</organism>
<keyword evidence="3" id="KW-1185">Reference proteome</keyword>
<proteinExistence type="predicted"/>